<evidence type="ECO:0000313" key="12">
    <source>
        <dbReference type="Proteomes" id="UP001345219"/>
    </source>
</evidence>
<dbReference type="SUPFAM" id="SSF52058">
    <property type="entry name" value="L domain-like"/>
    <property type="match status" value="1"/>
</dbReference>
<dbReference type="FunFam" id="3.80.10.10:FF:000129">
    <property type="entry name" value="Leucine-rich repeat receptor-like kinase"/>
    <property type="match status" value="1"/>
</dbReference>
<dbReference type="GO" id="GO:0016020">
    <property type="term" value="C:membrane"/>
    <property type="evidence" value="ECO:0007669"/>
    <property type="project" value="UniProtKB-SubCell"/>
</dbReference>
<dbReference type="AlphaFoldDB" id="A0AAN7L240"/>
<keyword evidence="3" id="KW-0812">Transmembrane</keyword>
<accession>A0AAN7L240</accession>
<dbReference type="PANTHER" id="PTHR45631:SF206">
    <property type="entry name" value="PROTEIN KINASE DOMAIN-CONTAINING PROTEIN"/>
    <property type="match status" value="1"/>
</dbReference>
<keyword evidence="7" id="KW-0472">Membrane</keyword>
<evidence type="ECO:0000256" key="6">
    <source>
        <dbReference type="ARBA" id="ARBA00022989"/>
    </source>
</evidence>
<dbReference type="Gene3D" id="2.60.120.430">
    <property type="entry name" value="Galactose-binding lectin"/>
    <property type="match status" value="1"/>
</dbReference>
<keyword evidence="2" id="KW-0433">Leucine-rich repeat</keyword>
<organism evidence="11 12">
    <name type="scientific">Trapa incisa</name>
    <dbReference type="NCBI Taxonomy" id="236973"/>
    <lineage>
        <taxon>Eukaryota</taxon>
        <taxon>Viridiplantae</taxon>
        <taxon>Streptophyta</taxon>
        <taxon>Embryophyta</taxon>
        <taxon>Tracheophyta</taxon>
        <taxon>Spermatophyta</taxon>
        <taxon>Magnoliopsida</taxon>
        <taxon>eudicotyledons</taxon>
        <taxon>Gunneridae</taxon>
        <taxon>Pentapetalae</taxon>
        <taxon>rosids</taxon>
        <taxon>malvids</taxon>
        <taxon>Myrtales</taxon>
        <taxon>Lythraceae</taxon>
        <taxon>Trapa</taxon>
    </lineage>
</organism>
<dbReference type="InterPro" id="IPR003591">
    <property type="entry name" value="Leu-rich_rpt_typical-subtyp"/>
</dbReference>
<dbReference type="Pfam" id="PF12819">
    <property type="entry name" value="Malectin_like"/>
    <property type="match status" value="1"/>
</dbReference>
<proteinExistence type="predicted"/>
<keyword evidence="12" id="KW-1185">Reference proteome</keyword>
<comment type="caution">
    <text evidence="11">The sequence shown here is derived from an EMBL/GenBank/DDBJ whole genome shotgun (WGS) entry which is preliminary data.</text>
</comment>
<evidence type="ECO:0000256" key="1">
    <source>
        <dbReference type="ARBA" id="ARBA00004167"/>
    </source>
</evidence>
<feature type="chain" id="PRO_5042823345" description="Malectin-like domain-containing protein" evidence="9">
    <location>
        <begin position="20"/>
        <end position="519"/>
    </location>
</feature>
<evidence type="ECO:0000256" key="8">
    <source>
        <dbReference type="ARBA" id="ARBA00023170"/>
    </source>
</evidence>
<dbReference type="Gene3D" id="3.80.10.10">
    <property type="entry name" value="Ribonuclease Inhibitor"/>
    <property type="match status" value="1"/>
</dbReference>
<dbReference type="PANTHER" id="PTHR45631">
    <property type="entry name" value="OS07G0107800 PROTEIN-RELATED"/>
    <property type="match status" value="1"/>
</dbReference>
<evidence type="ECO:0000313" key="11">
    <source>
        <dbReference type="EMBL" id="KAK4778047.1"/>
    </source>
</evidence>
<evidence type="ECO:0000256" key="2">
    <source>
        <dbReference type="ARBA" id="ARBA00022614"/>
    </source>
</evidence>
<reference evidence="11 12" key="1">
    <citation type="journal article" date="2023" name="Hortic Res">
        <title>Pangenome of water caltrop reveals structural variations and asymmetric subgenome divergence after allopolyploidization.</title>
        <authorList>
            <person name="Zhang X."/>
            <person name="Chen Y."/>
            <person name="Wang L."/>
            <person name="Yuan Y."/>
            <person name="Fang M."/>
            <person name="Shi L."/>
            <person name="Lu R."/>
            <person name="Comes H.P."/>
            <person name="Ma Y."/>
            <person name="Chen Y."/>
            <person name="Huang G."/>
            <person name="Zhou Y."/>
            <person name="Zheng Z."/>
            <person name="Qiu Y."/>
        </authorList>
    </citation>
    <scope>NUCLEOTIDE SEQUENCE [LARGE SCALE GENOMIC DNA]</scope>
    <source>
        <tissue evidence="11">Roots</tissue>
    </source>
</reference>
<dbReference type="Pfam" id="PF13855">
    <property type="entry name" value="LRR_8"/>
    <property type="match status" value="1"/>
</dbReference>
<dbReference type="InterPro" id="IPR001611">
    <property type="entry name" value="Leu-rich_rpt"/>
</dbReference>
<evidence type="ECO:0000256" key="9">
    <source>
        <dbReference type="SAM" id="SignalP"/>
    </source>
</evidence>
<evidence type="ECO:0000256" key="7">
    <source>
        <dbReference type="ARBA" id="ARBA00023136"/>
    </source>
</evidence>
<keyword evidence="4 9" id="KW-0732">Signal</keyword>
<dbReference type="EMBL" id="JAXIOK010000002">
    <property type="protein sequence ID" value="KAK4778047.1"/>
    <property type="molecule type" value="Genomic_DNA"/>
</dbReference>
<dbReference type="InterPro" id="IPR032675">
    <property type="entry name" value="LRR_dom_sf"/>
</dbReference>
<feature type="domain" description="Malectin-like" evidence="10">
    <location>
        <begin position="28"/>
        <end position="340"/>
    </location>
</feature>
<keyword evidence="8" id="KW-0675">Receptor</keyword>
<dbReference type="Proteomes" id="UP001345219">
    <property type="component" value="Chromosome 14"/>
</dbReference>
<keyword evidence="5" id="KW-0677">Repeat</keyword>
<evidence type="ECO:0000256" key="5">
    <source>
        <dbReference type="ARBA" id="ARBA00022737"/>
    </source>
</evidence>
<keyword evidence="6" id="KW-1133">Transmembrane helix</keyword>
<evidence type="ECO:0000256" key="4">
    <source>
        <dbReference type="ARBA" id="ARBA00022729"/>
    </source>
</evidence>
<gene>
    <name evidence="11" type="ORF">SAY87_018234</name>
</gene>
<protein>
    <recommendedName>
        <fullName evidence="10">Malectin-like domain-containing protein</fullName>
    </recommendedName>
</protein>
<feature type="signal peptide" evidence="9">
    <location>
        <begin position="1"/>
        <end position="19"/>
    </location>
</feature>
<dbReference type="PRINTS" id="PR00019">
    <property type="entry name" value="LEURICHRPT"/>
</dbReference>
<evidence type="ECO:0000256" key="3">
    <source>
        <dbReference type="ARBA" id="ARBA00022692"/>
    </source>
</evidence>
<name>A0AAN7L240_9MYRT</name>
<dbReference type="InterPro" id="IPR024788">
    <property type="entry name" value="Malectin-like_Carb-bd_dom"/>
</dbReference>
<evidence type="ECO:0000259" key="10">
    <source>
        <dbReference type="Pfam" id="PF12819"/>
    </source>
</evidence>
<dbReference type="SMART" id="SM00369">
    <property type="entry name" value="LRR_TYP"/>
    <property type="match status" value="2"/>
</dbReference>
<comment type="subcellular location">
    <subcellularLocation>
        <location evidence="1">Membrane</location>
        <topology evidence="1">Single-pass membrane protein</topology>
    </subcellularLocation>
</comment>
<sequence>MKILLVVLLCVCLGPLIQAQDNPGFISIDCGADNATDSVIGLSYKTDEGFIHSGQKGQVAPEYNNQRNLQLRTLRSFPDGVRNCYTLRPNQSSSNRYLIRASFFYGNYDGLSQTPVFGLYIDVNYWTTVTWNDTFEEVVYTTSRDYVHVCLVKTGSGIPYISALELRTLDNSTYNTTFRALENIWRLNVGSSIRYRYPEDVYDRIWVPIEFDWNTINTTDVSTLRNRNDPYKVPAKVLMTAQEQSNSSFRDLGISWTSNTPSRKWYAFMHFAEVRVLPSARVRQFQVYVNGDISVANFTPQYLQPVTISTSSPFDGTNLSFSILSESNFSAFINAVEIFRAIDLPTSQTDLNNVNAINEIMSTYEVFEDVWQGDPCVPGNFTWRGLSCSTDDPPLITSLNMSSSGLKGTIATAFANLTALEILDLSFNQLNGSLPEFLAFLPKLRVLNLSNNNLSGTVPEALAKKNSTSNTFILRLDGNPKLNVTNSSTRENGGRKKTHNVLPATTTAVGFALLILMLI</sequence>